<sequence length="31" mass="3504">MHNKWLKSNMQATDTFSSLAESCEDLRLCGS</sequence>
<reference evidence="1" key="2">
    <citation type="journal article" date="2015" name="Fish Shellfish Immunol.">
        <title>Early steps in the European eel (Anguilla anguilla)-Vibrio vulnificus interaction in the gills: Role of the RtxA13 toxin.</title>
        <authorList>
            <person name="Callol A."/>
            <person name="Pajuelo D."/>
            <person name="Ebbesson L."/>
            <person name="Teles M."/>
            <person name="MacKenzie S."/>
            <person name="Amaro C."/>
        </authorList>
    </citation>
    <scope>NUCLEOTIDE SEQUENCE</scope>
</reference>
<reference evidence="1" key="1">
    <citation type="submission" date="2014-11" db="EMBL/GenBank/DDBJ databases">
        <authorList>
            <person name="Amaro Gonzalez C."/>
        </authorList>
    </citation>
    <scope>NUCLEOTIDE SEQUENCE</scope>
</reference>
<evidence type="ECO:0000313" key="1">
    <source>
        <dbReference type="EMBL" id="JAH71126.1"/>
    </source>
</evidence>
<dbReference type="EMBL" id="GBXM01030853">
    <property type="protein sequence ID" value="JAH77724.1"/>
    <property type="molecule type" value="Transcribed_RNA"/>
</dbReference>
<protein>
    <submittedName>
        <fullName evidence="1">Uncharacterized protein</fullName>
    </submittedName>
</protein>
<proteinExistence type="predicted"/>
<accession>A0A0E9UZE3</accession>
<dbReference type="AlphaFoldDB" id="A0A0E9UZE3"/>
<organism evidence="1">
    <name type="scientific">Anguilla anguilla</name>
    <name type="common">European freshwater eel</name>
    <name type="synonym">Muraena anguilla</name>
    <dbReference type="NCBI Taxonomy" id="7936"/>
    <lineage>
        <taxon>Eukaryota</taxon>
        <taxon>Metazoa</taxon>
        <taxon>Chordata</taxon>
        <taxon>Craniata</taxon>
        <taxon>Vertebrata</taxon>
        <taxon>Euteleostomi</taxon>
        <taxon>Actinopterygii</taxon>
        <taxon>Neopterygii</taxon>
        <taxon>Teleostei</taxon>
        <taxon>Anguilliformes</taxon>
        <taxon>Anguillidae</taxon>
        <taxon>Anguilla</taxon>
    </lineage>
</organism>
<dbReference type="EMBL" id="GBXM01037451">
    <property type="protein sequence ID" value="JAH71126.1"/>
    <property type="molecule type" value="Transcribed_RNA"/>
</dbReference>
<name>A0A0E9UZE3_ANGAN</name>